<sequence length="226" mass="27083">MKHITKIFLGYKNDKAYFNRTQRQITCAIKNLERLKPSFNINEARFEEIYEAKQIETNPNILYIAVTDKQYVIVANSDWRGNITLDYKNIDFGVERSLQISRLKRLFRAGVRIWKCNTYLYDRKRKSIGLKKPSLEDRLAEYKKSKINDFNKYCLNKLKSVSNLNLNVNNIEDLDFNNLEKQIDFMKELLYYTKKYIANEKYKFCDEPYFESTKRKTMNAIINLKI</sequence>
<accession>A0A7L8ZK20</accession>
<name>A0A7L8ZK20_9CAUD</name>
<evidence type="ECO:0000313" key="2">
    <source>
        <dbReference type="Proteomes" id="UP000593835"/>
    </source>
</evidence>
<dbReference type="EMBL" id="MT932329">
    <property type="protein sequence ID" value="QOI69327.1"/>
    <property type="molecule type" value="Genomic_DNA"/>
</dbReference>
<protein>
    <submittedName>
        <fullName evidence="1">Uncharacterized protein</fullName>
    </submittedName>
</protein>
<reference evidence="1 2" key="1">
    <citation type="submission" date="2020-08" db="EMBL/GenBank/DDBJ databases">
        <authorList>
            <person name="Sorensen M.C.H."/>
        </authorList>
    </citation>
    <scope>NUCLEOTIDE SEQUENCE [LARGE SCALE GENOMIC DNA]</scope>
</reference>
<dbReference type="Proteomes" id="UP000593835">
    <property type="component" value="Segment"/>
</dbReference>
<evidence type="ECO:0000313" key="1">
    <source>
        <dbReference type="EMBL" id="QOI69327.1"/>
    </source>
</evidence>
<organism evidence="1 2">
    <name type="scientific">Campylobacter phage F379</name>
    <dbReference type="NCBI Taxonomy" id="2776767"/>
    <lineage>
        <taxon>Viruses</taxon>
        <taxon>Duplodnaviria</taxon>
        <taxon>Heunggongvirae</taxon>
        <taxon>Uroviricota</taxon>
        <taxon>Caudoviricetes</taxon>
        <taxon>Connertonviridae</taxon>
        <taxon>Firehammervirus</taxon>
        <taxon>Firehammervirus F379</taxon>
    </lineage>
</organism>
<proteinExistence type="predicted"/>
<gene>
    <name evidence="1" type="ORF">F379_041</name>
</gene>
<keyword evidence="2" id="KW-1185">Reference proteome</keyword>